<keyword evidence="9 13" id="KW-0249">Electron transport</keyword>
<evidence type="ECO:0000256" key="6">
    <source>
        <dbReference type="ARBA" id="ARBA00022617"/>
    </source>
</evidence>
<evidence type="ECO:0000256" key="3">
    <source>
        <dbReference type="ARBA" id="ARBA00022448"/>
    </source>
</evidence>
<dbReference type="EMBL" id="BDQG01000001">
    <property type="protein sequence ID" value="GAW65553.1"/>
    <property type="molecule type" value="Genomic_DNA"/>
</dbReference>
<evidence type="ECO:0000256" key="10">
    <source>
        <dbReference type="ARBA" id="ARBA00022989"/>
    </source>
</evidence>
<proteinExistence type="inferred from homology"/>
<evidence type="ECO:0000313" key="14">
    <source>
        <dbReference type="EMBL" id="GAW65553.1"/>
    </source>
</evidence>
<evidence type="ECO:0000313" key="15">
    <source>
        <dbReference type="Proteomes" id="UP000194153"/>
    </source>
</evidence>
<feature type="transmembrane region" description="Helical" evidence="13">
    <location>
        <begin position="62"/>
        <end position="81"/>
    </location>
</feature>
<keyword evidence="6 13" id="KW-0349">Heme</keyword>
<feature type="transmembrane region" description="Helical" evidence="13">
    <location>
        <begin position="329"/>
        <end position="351"/>
    </location>
</feature>
<keyword evidence="12 13" id="KW-0472">Membrane</keyword>
<comment type="caution">
    <text evidence="14">The sequence shown here is derived from an EMBL/GenBank/DDBJ whole genome shotgun (WGS) entry which is preliminary data.</text>
</comment>
<feature type="transmembrane region" description="Helical" evidence="13">
    <location>
        <begin position="101"/>
        <end position="124"/>
    </location>
</feature>
<sequence>MHFIQRSAQMDVLTLSRLQFAITSMFHFIFVPLTLGLSILVAAMETRYVISGNEMYMRMAKFWGKLFLINFALGVVTGITLEFQFGMNWAEYSRYVGDIFGAPLAIEATVAFFLESVFIGVWAFGWNKVGKKMHAASIWIVALATNLSGLWILLANGWMQHPVGYVLRNGRAEMVDFMALLTNPFGLLKFGHQIVSGYTVGAFFVMGVSAWHLLRGRNRPFFKASFGMAAVFALVSTLMVAVVGDFHAVDVAKTQPAKFAAMESIWDSCRNAPMHLIAFPDEKNQCNLVSALPVPGMLSLLAYHDLNAEVRGLNSFPKEDRPPVLPVFLSFRAMVGLGTLFIILAAVSLFFHRNNLLEKYPWFLRLMVFCIPLPYIANQLGWVVSEVGRQPWIVYGLMRTSDAVSKSIDLSQVIGSLLGFTLLYGLLGFVDIYLLAKFARKGPEETSTGATGAFGNRGE</sequence>
<dbReference type="PIRSF" id="PIRSF006446">
    <property type="entry name" value="Cyt_quinol_oxidase_1"/>
    <property type="match status" value="1"/>
</dbReference>
<evidence type="ECO:0000256" key="13">
    <source>
        <dbReference type="PIRNR" id="PIRNR006446"/>
    </source>
</evidence>
<dbReference type="Pfam" id="PF01654">
    <property type="entry name" value="Cyt_bd_oxida_I"/>
    <property type="match status" value="1"/>
</dbReference>
<accession>A0ABQ0MEN1</accession>
<organism evidence="14 15">
    <name type="scientific">Geoanaerobacter pelophilus</name>
    <dbReference type="NCBI Taxonomy" id="60036"/>
    <lineage>
        <taxon>Bacteria</taxon>
        <taxon>Pseudomonadati</taxon>
        <taxon>Thermodesulfobacteriota</taxon>
        <taxon>Desulfuromonadia</taxon>
        <taxon>Geobacterales</taxon>
        <taxon>Geobacteraceae</taxon>
        <taxon>Geoanaerobacter</taxon>
    </lineage>
</organism>
<protein>
    <submittedName>
        <fullName evidence="14">Cytochrome D ubiquinol oxidase subunit I</fullName>
    </submittedName>
</protein>
<evidence type="ECO:0000256" key="9">
    <source>
        <dbReference type="ARBA" id="ARBA00022982"/>
    </source>
</evidence>
<keyword evidence="5" id="KW-0997">Cell inner membrane</keyword>
<gene>
    <name evidence="14" type="ORF">GPEL0_01f0499</name>
</gene>
<dbReference type="InterPro" id="IPR002585">
    <property type="entry name" value="Cyt-d_ubiquinol_oxidase_su_1"/>
</dbReference>
<reference evidence="14 15" key="1">
    <citation type="submission" date="2017-04" db="EMBL/GenBank/DDBJ databases">
        <authorList>
            <consortium name="Geobacter pelophilus Genome Sequencing"/>
            <person name="Aoyagi T."/>
            <person name="Koike H."/>
            <person name="Hori T."/>
        </authorList>
    </citation>
    <scope>NUCLEOTIDE SEQUENCE [LARGE SCALE GENOMIC DNA]</scope>
    <source>
        <strain evidence="14 15">Drf2</strain>
    </source>
</reference>
<evidence type="ECO:0000256" key="2">
    <source>
        <dbReference type="ARBA" id="ARBA00009819"/>
    </source>
</evidence>
<keyword evidence="3 13" id="KW-0813">Transport</keyword>
<keyword evidence="7 13" id="KW-0812">Transmembrane</keyword>
<feature type="transmembrane region" description="Helical" evidence="13">
    <location>
        <begin position="363"/>
        <end position="384"/>
    </location>
</feature>
<keyword evidence="11 13" id="KW-0408">Iron</keyword>
<feature type="transmembrane region" description="Helical" evidence="13">
    <location>
        <begin position="226"/>
        <end position="244"/>
    </location>
</feature>
<reference evidence="15" key="2">
    <citation type="submission" date="2017-05" db="EMBL/GenBank/DDBJ databases">
        <title>Draft genome sequence of Geobacter pelophilus, a iron(III)-reducing bacteria.</title>
        <authorList>
            <person name="Aoyagi T."/>
            <person name="Koike H."/>
            <person name="Morita T."/>
            <person name="Sato Y."/>
            <person name="Habe H."/>
            <person name="Hori T."/>
        </authorList>
    </citation>
    <scope>NUCLEOTIDE SEQUENCE [LARGE SCALE GENOMIC DNA]</scope>
    <source>
        <strain evidence="15">Drf2</strain>
    </source>
</reference>
<keyword evidence="15" id="KW-1185">Reference proteome</keyword>
<evidence type="ECO:0000256" key="7">
    <source>
        <dbReference type="ARBA" id="ARBA00022692"/>
    </source>
</evidence>
<keyword evidence="8 13" id="KW-0479">Metal-binding</keyword>
<evidence type="ECO:0000256" key="11">
    <source>
        <dbReference type="ARBA" id="ARBA00023004"/>
    </source>
</evidence>
<evidence type="ECO:0000256" key="5">
    <source>
        <dbReference type="ARBA" id="ARBA00022519"/>
    </source>
</evidence>
<dbReference type="PANTHER" id="PTHR30365">
    <property type="entry name" value="CYTOCHROME D UBIQUINOL OXIDASE"/>
    <property type="match status" value="1"/>
</dbReference>
<feature type="transmembrane region" description="Helical" evidence="13">
    <location>
        <begin position="413"/>
        <end position="436"/>
    </location>
</feature>
<evidence type="ECO:0000256" key="4">
    <source>
        <dbReference type="ARBA" id="ARBA00022475"/>
    </source>
</evidence>
<name>A0ABQ0MEN1_9BACT</name>
<dbReference type="PANTHER" id="PTHR30365:SF0">
    <property type="entry name" value="CYTOCHROME BD-I UBIQUINOL OXIDASE SUBUNIT 1"/>
    <property type="match status" value="1"/>
</dbReference>
<feature type="transmembrane region" description="Helical" evidence="13">
    <location>
        <begin position="194"/>
        <end position="214"/>
    </location>
</feature>
<evidence type="ECO:0000256" key="12">
    <source>
        <dbReference type="ARBA" id="ARBA00023136"/>
    </source>
</evidence>
<evidence type="ECO:0000256" key="1">
    <source>
        <dbReference type="ARBA" id="ARBA00004429"/>
    </source>
</evidence>
<comment type="subcellular location">
    <subcellularLocation>
        <location evidence="1">Cell inner membrane</location>
        <topology evidence="1">Multi-pass membrane protein</topology>
    </subcellularLocation>
</comment>
<evidence type="ECO:0000256" key="8">
    <source>
        <dbReference type="ARBA" id="ARBA00022723"/>
    </source>
</evidence>
<dbReference type="Proteomes" id="UP000194153">
    <property type="component" value="Unassembled WGS sequence"/>
</dbReference>
<feature type="transmembrane region" description="Helical" evidence="13">
    <location>
        <begin position="20"/>
        <end position="41"/>
    </location>
</feature>
<keyword evidence="4 13" id="KW-1003">Cell membrane</keyword>
<feature type="transmembrane region" description="Helical" evidence="13">
    <location>
        <begin position="136"/>
        <end position="159"/>
    </location>
</feature>
<keyword evidence="10 13" id="KW-1133">Transmembrane helix</keyword>
<comment type="similarity">
    <text evidence="2 13">Belongs to the cytochrome ubiquinol oxidase subunit 1 family.</text>
</comment>